<dbReference type="AlphaFoldDB" id="A0A8J3IPY2"/>
<keyword evidence="3" id="KW-1185">Reference proteome</keyword>
<proteinExistence type="predicted"/>
<organism evidence="2 3">
    <name type="scientific">Reticulibacter mediterranei</name>
    <dbReference type="NCBI Taxonomy" id="2778369"/>
    <lineage>
        <taxon>Bacteria</taxon>
        <taxon>Bacillati</taxon>
        <taxon>Chloroflexota</taxon>
        <taxon>Ktedonobacteria</taxon>
        <taxon>Ktedonobacterales</taxon>
        <taxon>Reticulibacteraceae</taxon>
        <taxon>Reticulibacter</taxon>
    </lineage>
</organism>
<comment type="caution">
    <text evidence="2">The sequence shown here is derived from an EMBL/GenBank/DDBJ whole genome shotgun (WGS) entry which is preliminary data.</text>
</comment>
<gene>
    <name evidence="2" type="ORF">KSF_086540</name>
</gene>
<accession>A0A8J3IPY2</accession>
<evidence type="ECO:0000313" key="2">
    <source>
        <dbReference type="EMBL" id="GHO98606.1"/>
    </source>
</evidence>
<dbReference type="RefSeq" id="WP_220209316.1">
    <property type="nucleotide sequence ID" value="NZ_BNJK01000002.1"/>
</dbReference>
<evidence type="ECO:0000256" key="1">
    <source>
        <dbReference type="SAM" id="MobiDB-lite"/>
    </source>
</evidence>
<dbReference type="Proteomes" id="UP000597444">
    <property type="component" value="Unassembled WGS sequence"/>
</dbReference>
<sequence>MRSEEAPKRSRWTAPARDPLLELKWGLALLGEEGCTASLAWLTKHMKLLPSSDPPDPGGRARGSHPVAPPLEARSPLGYHLAQGDPKQVS</sequence>
<dbReference type="EMBL" id="BNJK01000002">
    <property type="protein sequence ID" value="GHO98606.1"/>
    <property type="molecule type" value="Genomic_DNA"/>
</dbReference>
<protein>
    <submittedName>
        <fullName evidence="2">Uncharacterized protein</fullName>
    </submittedName>
</protein>
<name>A0A8J3IPY2_9CHLR</name>
<feature type="region of interest" description="Disordered" evidence="1">
    <location>
        <begin position="47"/>
        <end position="90"/>
    </location>
</feature>
<evidence type="ECO:0000313" key="3">
    <source>
        <dbReference type="Proteomes" id="UP000597444"/>
    </source>
</evidence>
<reference evidence="2" key="1">
    <citation type="submission" date="2020-10" db="EMBL/GenBank/DDBJ databases">
        <title>Taxonomic study of unclassified bacteria belonging to the class Ktedonobacteria.</title>
        <authorList>
            <person name="Yabe S."/>
            <person name="Wang C.M."/>
            <person name="Zheng Y."/>
            <person name="Sakai Y."/>
            <person name="Cavaletti L."/>
            <person name="Monciardini P."/>
            <person name="Donadio S."/>
        </authorList>
    </citation>
    <scope>NUCLEOTIDE SEQUENCE</scope>
    <source>
        <strain evidence="2">ID150040</strain>
    </source>
</reference>